<evidence type="ECO:0000313" key="1">
    <source>
        <dbReference type="EMBL" id="KAJ8950044.1"/>
    </source>
</evidence>
<sequence length="277" mass="31776">MYAKCSACVVNLKVKYSDLIKHANSNKHKNVVKKLKSSKQVDLMLKHNLGKDQEHIDVVCANLRSALLVAEHNLSFNVIDHITKINKVNFQDSKTQVLGLEEVDCDHGTAKGLYVLLKQSLTEFNIEAKNVVGYCADNASVMIGSKESVKHPKRQSVLETLQEYMRNDKLRILKPSATRWLALSKCVDRILEMWDVLTELFRLADFERESEVAKIIYNELCNPITKAYMLRLRKKRAKYQSESELVKGEKHAICEIIHNFHVTEKRAPTVKRKKSNV</sequence>
<protein>
    <recommendedName>
        <fullName evidence="3">DUF4371 domain-containing protein</fullName>
    </recommendedName>
</protein>
<reference evidence="1" key="1">
    <citation type="journal article" date="2023" name="Insect Mol. Biol.">
        <title>Genome sequencing provides insights into the evolution of gene families encoding plant cell wall-degrading enzymes in longhorned beetles.</title>
        <authorList>
            <person name="Shin N.R."/>
            <person name="Okamura Y."/>
            <person name="Kirsch R."/>
            <person name="Pauchet Y."/>
        </authorList>
    </citation>
    <scope>NUCLEOTIDE SEQUENCE</scope>
    <source>
        <strain evidence="1">RBIC_L_NR</strain>
    </source>
</reference>
<dbReference type="EMBL" id="JANEYF010002187">
    <property type="protein sequence ID" value="KAJ8950044.1"/>
    <property type="molecule type" value="Genomic_DNA"/>
</dbReference>
<dbReference type="PANTHER" id="PTHR37162">
    <property type="entry name" value="HAT FAMILY DIMERISATION DOMAINCONTAINING PROTEIN-RELATED"/>
    <property type="match status" value="1"/>
</dbReference>
<evidence type="ECO:0008006" key="3">
    <source>
        <dbReference type="Google" id="ProtNLM"/>
    </source>
</evidence>
<dbReference type="AlphaFoldDB" id="A0AAV8YHN8"/>
<keyword evidence="2" id="KW-1185">Reference proteome</keyword>
<dbReference type="PANTHER" id="PTHR37162:SF1">
    <property type="entry name" value="BED-TYPE DOMAIN-CONTAINING PROTEIN"/>
    <property type="match status" value="1"/>
</dbReference>
<comment type="caution">
    <text evidence="1">The sequence shown here is derived from an EMBL/GenBank/DDBJ whole genome shotgun (WGS) entry which is preliminary data.</text>
</comment>
<organism evidence="1 2">
    <name type="scientific">Rhamnusium bicolor</name>
    <dbReference type="NCBI Taxonomy" id="1586634"/>
    <lineage>
        <taxon>Eukaryota</taxon>
        <taxon>Metazoa</taxon>
        <taxon>Ecdysozoa</taxon>
        <taxon>Arthropoda</taxon>
        <taxon>Hexapoda</taxon>
        <taxon>Insecta</taxon>
        <taxon>Pterygota</taxon>
        <taxon>Neoptera</taxon>
        <taxon>Endopterygota</taxon>
        <taxon>Coleoptera</taxon>
        <taxon>Polyphaga</taxon>
        <taxon>Cucujiformia</taxon>
        <taxon>Chrysomeloidea</taxon>
        <taxon>Cerambycidae</taxon>
        <taxon>Lepturinae</taxon>
        <taxon>Rhagiini</taxon>
        <taxon>Rhamnusium</taxon>
    </lineage>
</organism>
<evidence type="ECO:0000313" key="2">
    <source>
        <dbReference type="Proteomes" id="UP001162156"/>
    </source>
</evidence>
<gene>
    <name evidence="1" type="ORF">NQ314_008050</name>
</gene>
<accession>A0AAV8YHN8</accession>
<dbReference type="Proteomes" id="UP001162156">
    <property type="component" value="Unassembled WGS sequence"/>
</dbReference>
<proteinExistence type="predicted"/>
<name>A0AAV8YHN8_9CUCU</name>